<sequence length="798" mass="84507">MAPHHAYSSVQGEHDEEKDYGEGSQTQTSVSRSYRSPPKRAIAAAVAAVSFFILAVFAVWQFGSPVFAISSHAAASSSAAGAGLKADDGDSAEVPPLARSTPTGDKYLIGVGKADITGPVVEINFAGYASLPQTGTGLRQRIYARTFIIGDVSNPDDRIAYVILDTQSGDAAVRLGILEGVAALGSDYAMYGTANIAVTGTHQHSGPGAWFNYLLPQVTSLGFSEQSYQAIVTGALLSIQRAHESLTEGYLDIGTTNITDGNLSRSLYAYMANPAAERAEYGMSTDTVMTLVRLQRASDLKNIGVLSWYPVHGTSMLENNTHVTGDNKGVAAYLFEKDMASDANAAPGFVAGFSQANVGDTTPNVLGAWCDDGSGQMCSYENSTCADGKSESCHGRGPEFFKLDLGVSSCYEMGRRQYAGALDIYNALTTASTPVVGTSVKSYHFYQDMSYFQFQLPNGTNVQTCPAALGYSFAAGTTDGPGAFDFTQSDSGSPDASPLWAVVSDLLKTPSTAQSACQYPKPILLDVGEMSEPYAWTPNIVDMQALRVGQLIIIVSPSEATTMSGRRWRNAVHDEAAATFLKGGVDPVVVLGGPANVYAHYCATPEEYGIQRYEGASTLYGPWELPAYINLTVSNLAYLSPDATGAPAAGPTPPDNRQTSLSFITSVVFDGAPIGQSFGQCTSQPSTAYTAGQVINATFVGANPRNNLRLEGTFAAVEQLNSTGGWAQVRDDNDWSLVYTWERTNTVLGYSSVVISWESEATATPATYRLRYYGDSKSLLGTITGFSGASNAFTVAAA</sequence>
<keyword evidence="3" id="KW-0746">Sphingolipid metabolism</keyword>
<dbReference type="InterPro" id="IPR031331">
    <property type="entry name" value="NEUT/ALK_ceramidase_C"/>
</dbReference>
<feature type="compositionally biased region" description="Polar residues" evidence="4">
    <location>
        <begin position="23"/>
        <end position="34"/>
    </location>
</feature>
<evidence type="ECO:0000256" key="1">
    <source>
        <dbReference type="ARBA" id="ARBA00009835"/>
    </source>
</evidence>
<dbReference type="Gene3D" id="2.60.40.2300">
    <property type="entry name" value="Neutral/alkaline non-lysosomal ceramidase, C-terminal domain"/>
    <property type="match status" value="1"/>
</dbReference>
<evidence type="ECO:0000259" key="6">
    <source>
        <dbReference type="Pfam" id="PF04734"/>
    </source>
</evidence>
<reference evidence="8 9" key="1">
    <citation type="submission" date="2024-01" db="EMBL/GenBank/DDBJ databases">
        <authorList>
            <person name="Allen C."/>
            <person name="Tagirdzhanova G."/>
        </authorList>
    </citation>
    <scope>NUCLEOTIDE SEQUENCE [LARGE SCALE GENOMIC DNA]</scope>
</reference>
<comment type="catalytic activity">
    <reaction evidence="3">
        <text>an N-acylsphing-4-enine + H2O = sphing-4-enine + a fatty acid</text>
        <dbReference type="Rhea" id="RHEA:20856"/>
        <dbReference type="ChEBI" id="CHEBI:15377"/>
        <dbReference type="ChEBI" id="CHEBI:28868"/>
        <dbReference type="ChEBI" id="CHEBI:52639"/>
        <dbReference type="ChEBI" id="CHEBI:57756"/>
        <dbReference type="EC" id="3.5.1.23"/>
    </reaction>
</comment>
<feature type="transmembrane region" description="Helical" evidence="5">
    <location>
        <begin position="41"/>
        <end position="62"/>
    </location>
</feature>
<feature type="domain" description="Neutral/alkaline non-lysosomal ceramidase N-terminal" evidence="6">
    <location>
        <begin position="107"/>
        <end position="630"/>
    </location>
</feature>
<evidence type="ECO:0000259" key="7">
    <source>
        <dbReference type="Pfam" id="PF17048"/>
    </source>
</evidence>
<accession>A0ABP0BF03</accession>
<feature type="domain" description="Neutral/alkaline non-lysosomal ceramidase C-terminal" evidence="7">
    <location>
        <begin position="634"/>
        <end position="795"/>
    </location>
</feature>
<evidence type="ECO:0000256" key="5">
    <source>
        <dbReference type="SAM" id="Phobius"/>
    </source>
</evidence>
<keyword evidence="2 3" id="KW-0378">Hydrolase</keyword>
<dbReference type="EMBL" id="CAWUHB010000015">
    <property type="protein sequence ID" value="CAK7218223.1"/>
    <property type="molecule type" value="Genomic_DNA"/>
</dbReference>
<evidence type="ECO:0000313" key="9">
    <source>
        <dbReference type="Proteomes" id="UP001642405"/>
    </source>
</evidence>
<gene>
    <name evidence="8" type="ORF">SCUCBS95973_003412</name>
</gene>
<comment type="similarity">
    <text evidence="1 3">Belongs to the neutral ceramidase family.</text>
</comment>
<keyword evidence="9" id="KW-1185">Reference proteome</keyword>
<dbReference type="InterPro" id="IPR038445">
    <property type="entry name" value="NCDase_C_sf"/>
</dbReference>
<dbReference type="Proteomes" id="UP001642405">
    <property type="component" value="Unassembled WGS sequence"/>
</dbReference>
<feature type="region of interest" description="Disordered" evidence="4">
    <location>
        <begin position="1"/>
        <end position="34"/>
    </location>
</feature>
<dbReference type="InterPro" id="IPR031329">
    <property type="entry name" value="NEUT/ALK_ceramidase_N"/>
</dbReference>
<proteinExistence type="inferred from homology"/>
<keyword evidence="5" id="KW-1133">Transmembrane helix</keyword>
<keyword evidence="5" id="KW-0812">Transmembrane</keyword>
<dbReference type="Pfam" id="PF04734">
    <property type="entry name" value="Ceramidase_alk"/>
    <property type="match status" value="1"/>
</dbReference>
<comment type="caution">
    <text evidence="8">The sequence shown here is derived from an EMBL/GenBank/DDBJ whole genome shotgun (WGS) entry which is preliminary data.</text>
</comment>
<evidence type="ECO:0000313" key="8">
    <source>
        <dbReference type="EMBL" id="CAK7218223.1"/>
    </source>
</evidence>
<evidence type="ECO:0000256" key="2">
    <source>
        <dbReference type="ARBA" id="ARBA00022801"/>
    </source>
</evidence>
<feature type="compositionally biased region" description="Basic and acidic residues" evidence="4">
    <location>
        <begin position="12"/>
        <end position="21"/>
    </location>
</feature>
<keyword evidence="5" id="KW-0472">Membrane</keyword>
<protein>
    <recommendedName>
        <fullName evidence="3">Neutral ceramidase</fullName>
        <ecNumber evidence="3">3.5.1.23</ecNumber>
    </recommendedName>
</protein>
<dbReference type="PANTHER" id="PTHR12670">
    <property type="entry name" value="CERAMIDASE"/>
    <property type="match status" value="1"/>
</dbReference>
<dbReference type="Pfam" id="PF17048">
    <property type="entry name" value="Ceramidse_alk_C"/>
    <property type="match status" value="1"/>
</dbReference>
<dbReference type="InterPro" id="IPR006823">
    <property type="entry name" value="Ceramidase_alk"/>
</dbReference>
<evidence type="ECO:0000256" key="4">
    <source>
        <dbReference type="SAM" id="MobiDB-lite"/>
    </source>
</evidence>
<dbReference type="PANTHER" id="PTHR12670:SF20">
    <property type="entry name" value="NEUTRAL CERAMIDASE"/>
    <property type="match status" value="1"/>
</dbReference>
<evidence type="ECO:0000256" key="3">
    <source>
        <dbReference type="RuleBase" id="RU366019"/>
    </source>
</evidence>
<keyword evidence="3" id="KW-0443">Lipid metabolism</keyword>
<name>A0ABP0BF03_9PEZI</name>
<dbReference type="EC" id="3.5.1.23" evidence="3"/>
<organism evidence="8 9">
    <name type="scientific">Sporothrix curviconia</name>
    <dbReference type="NCBI Taxonomy" id="1260050"/>
    <lineage>
        <taxon>Eukaryota</taxon>
        <taxon>Fungi</taxon>
        <taxon>Dikarya</taxon>
        <taxon>Ascomycota</taxon>
        <taxon>Pezizomycotina</taxon>
        <taxon>Sordariomycetes</taxon>
        <taxon>Sordariomycetidae</taxon>
        <taxon>Ophiostomatales</taxon>
        <taxon>Ophiostomataceae</taxon>
        <taxon>Sporothrix</taxon>
    </lineage>
</organism>